<evidence type="ECO:0000259" key="4">
    <source>
        <dbReference type="Pfam" id="PF23598"/>
    </source>
</evidence>
<dbReference type="AlphaFoldDB" id="A0A5N6Q8K1"/>
<evidence type="ECO:0000256" key="1">
    <source>
        <dbReference type="ARBA" id="ARBA00022737"/>
    </source>
</evidence>
<dbReference type="Gene3D" id="3.80.10.10">
    <property type="entry name" value="Ribonuclease Inhibitor"/>
    <property type="match status" value="1"/>
</dbReference>
<dbReference type="Proteomes" id="UP000327013">
    <property type="component" value="Chromosome 1"/>
</dbReference>
<keyword evidence="2" id="KW-0611">Plant defense</keyword>
<dbReference type="Pfam" id="PF23559">
    <property type="entry name" value="WHD_DRP"/>
    <property type="match status" value="1"/>
</dbReference>
<dbReference type="InterPro" id="IPR032675">
    <property type="entry name" value="LRR_dom_sf"/>
</dbReference>
<reference evidence="5 6" key="1">
    <citation type="submission" date="2019-06" db="EMBL/GenBank/DDBJ databases">
        <title>A chromosomal-level reference genome of Carpinus fangiana (Coryloideae, Betulaceae).</title>
        <authorList>
            <person name="Yang X."/>
            <person name="Wang Z."/>
            <person name="Zhang L."/>
            <person name="Hao G."/>
            <person name="Liu J."/>
            <person name="Yang Y."/>
        </authorList>
    </citation>
    <scope>NUCLEOTIDE SEQUENCE [LARGE SCALE GENOMIC DNA]</scope>
    <source>
        <strain evidence="5">Cfa_2016G</strain>
        <tissue evidence="5">Leaf</tissue>
    </source>
</reference>
<name>A0A5N6Q8K1_9ROSI</name>
<evidence type="ECO:0008006" key="7">
    <source>
        <dbReference type="Google" id="ProtNLM"/>
    </source>
</evidence>
<protein>
    <recommendedName>
        <fullName evidence="7">Rx N-terminal domain-containing protein</fullName>
    </recommendedName>
</protein>
<dbReference type="Pfam" id="PF23598">
    <property type="entry name" value="LRR_14"/>
    <property type="match status" value="1"/>
</dbReference>
<dbReference type="PANTHER" id="PTHR47186">
    <property type="entry name" value="LEUCINE-RICH REPEAT-CONTAINING PROTEIN 57"/>
    <property type="match status" value="1"/>
</dbReference>
<accession>A0A5N6Q8K1</accession>
<dbReference type="InterPro" id="IPR058922">
    <property type="entry name" value="WHD_DRP"/>
</dbReference>
<dbReference type="GO" id="GO:0006952">
    <property type="term" value="P:defense response"/>
    <property type="evidence" value="ECO:0007669"/>
    <property type="project" value="UniProtKB-KW"/>
</dbReference>
<dbReference type="InterPro" id="IPR055414">
    <property type="entry name" value="LRR_R13L4/SHOC2-like"/>
</dbReference>
<keyword evidence="6" id="KW-1185">Reference proteome</keyword>
<evidence type="ECO:0000256" key="2">
    <source>
        <dbReference type="ARBA" id="ARBA00022821"/>
    </source>
</evidence>
<dbReference type="InterPro" id="IPR036388">
    <property type="entry name" value="WH-like_DNA-bd_sf"/>
</dbReference>
<proteinExistence type="predicted"/>
<evidence type="ECO:0000313" key="6">
    <source>
        <dbReference type="Proteomes" id="UP000327013"/>
    </source>
</evidence>
<organism evidence="5 6">
    <name type="scientific">Carpinus fangiana</name>
    <dbReference type="NCBI Taxonomy" id="176857"/>
    <lineage>
        <taxon>Eukaryota</taxon>
        <taxon>Viridiplantae</taxon>
        <taxon>Streptophyta</taxon>
        <taxon>Embryophyta</taxon>
        <taxon>Tracheophyta</taxon>
        <taxon>Spermatophyta</taxon>
        <taxon>Magnoliopsida</taxon>
        <taxon>eudicotyledons</taxon>
        <taxon>Gunneridae</taxon>
        <taxon>Pentapetalae</taxon>
        <taxon>rosids</taxon>
        <taxon>fabids</taxon>
        <taxon>Fagales</taxon>
        <taxon>Betulaceae</taxon>
        <taxon>Carpinus</taxon>
    </lineage>
</organism>
<keyword evidence="1" id="KW-0677">Repeat</keyword>
<feature type="domain" description="Disease resistance protein winged helix" evidence="3">
    <location>
        <begin position="207"/>
        <end position="277"/>
    </location>
</feature>
<gene>
    <name evidence="5" type="ORF">FH972_000329</name>
</gene>
<feature type="domain" description="Disease resistance R13L4/SHOC-2-like LRR" evidence="4">
    <location>
        <begin position="351"/>
        <end position="602"/>
    </location>
</feature>
<dbReference type="EMBL" id="CM017321">
    <property type="protein sequence ID" value="KAE7995548.1"/>
    <property type="molecule type" value="Genomic_DNA"/>
</dbReference>
<evidence type="ECO:0000259" key="3">
    <source>
        <dbReference type="Pfam" id="PF23559"/>
    </source>
</evidence>
<sequence>MSRETHPTSSELSYVSLDLLSYLESEQTMPFHIFADVVMPDFLHHLSKFHPDSKSDLHGKFEEIRNDLNYIKKACGRVKQWEDNVNKEIKEFIIQSFDDAFKDGTEALENSRRTNFLQDKIEQTRSVVSVLKNQIFSPPELSSVNLDSESFKRSSLSRRDGHQMPVQLPDQDIINEMVTERCLKEILVDYNELDVTSKMCLLCFSAFPENAVIKKKVLVHWWVGEGFIDSPSGGGKTAEQTGNEFFKQFIFKGIIEPVHKKRRPRSEKYCKMNPLIRSAVIKLATKARFLCFDAEGYPTANLCGSRRVCLVKTVEGSSLRQLTYSFDLKKEKVRTLFNVNETYLDFRVDFFSEMKYLRVLQLGMWQASAQQHVEVDDGGFLKGLKKMKLLRYLSLRGISGITELPDAICKLCNLRILNLNGCHNLEKLPDGIDSLKMLTHLDMSECYFISHMPKGLASLSQLQVLKGFVVRRTKERVECCKLHDLAKLEYLRKLLIHVERGYVEAKEQLGSLHQIKSLRSLSVAWSRIYTSPNATIPRASSMKQINFKSFAKRTSSSTAPATNTPTPSHASLEKLGLLYLPGSEMPRWLKLFNLQNLKKLYVREGEQLSDLRVAGYHPQNVRALRLKYLPELQMSWGKLQALFPKLSYLEKVKCPKLSLFPCDQNGEWMRGSAIDEEHA</sequence>
<evidence type="ECO:0000313" key="5">
    <source>
        <dbReference type="EMBL" id="KAE7995548.1"/>
    </source>
</evidence>
<dbReference type="Gene3D" id="1.10.10.10">
    <property type="entry name" value="Winged helix-like DNA-binding domain superfamily/Winged helix DNA-binding domain"/>
    <property type="match status" value="1"/>
</dbReference>
<dbReference type="PANTHER" id="PTHR47186:SF3">
    <property type="entry name" value="OS09G0267800 PROTEIN"/>
    <property type="match status" value="1"/>
</dbReference>
<dbReference type="OrthoDB" id="1110401at2759"/>
<dbReference type="SUPFAM" id="SSF52058">
    <property type="entry name" value="L domain-like"/>
    <property type="match status" value="1"/>
</dbReference>